<feature type="transmembrane region" description="Helical" evidence="5">
    <location>
        <begin position="215"/>
        <end position="233"/>
    </location>
</feature>
<name>A0ABT8G705_9MICO</name>
<feature type="transmembrane region" description="Helical" evidence="5">
    <location>
        <begin position="122"/>
        <end position="145"/>
    </location>
</feature>
<feature type="transmembrane region" description="Helical" evidence="5">
    <location>
        <begin position="351"/>
        <end position="375"/>
    </location>
</feature>
<dbReference type="PANTHER" id="PTHR37422:SF13">
    <property type="entry name" value="LIPOPOLYSACCHARIDE BIOSYNTHESIS PROTEIN PA4999-RELATED"/>
    <property type="match status" value="1"/>
</dbReference>
<organism evidence="7 8">
    <name type="scientific">Demequina litoralis</name>
    <dbReference type="NCBI Taxonomy" id="3051660"/>
    <lineage>
        <taxon>Bacteria</taxon>
        <taxon>Bacillati</taxon>
        <taxon>Actinomycetota</taxon>
        <taxon>Actinomycetes</taxon>
        <taxon>Micrococcales</taxon>
        <taxon>Demequinaceae</taxon>
        <taxon>Demequina</taxon>
    </lineage>
</organism>
<evidence type="ECO:0000256" key="1">
    <source>
        <dbReference type="ARBA" id="ARBA00004141"/>
    </source>
</evidence>
<dbReference type="InterPro" id="IPR051533">
    <property type="entry name" value="WaaL-like"/>
</dbReference>
<evidence type="ECO:0000256" key="4">
    <source>
        <dbReference type="ARBA" id="ARBA00023136"/>
    </source>
</evidence>
<dbReference type="Pfam" id="PF04932">
    <property type="entry name" value="Wzy_C"/>
    <property type="match status" value="1"/>
</dbReference>
<comment type="caution">
    <text evidence="7">The sequence shown here is derived from an EMBL/GenBank/DDBJ whole genome shotgun (WGS) entry which is preliminary data.</text>
</comment>
<accession>A0ABT8G705</accession>
<dbReference type="RefSeq" id="WP_301131096.1">
    <property type="nucleotide sequence ID" value="NZ_JAUHPW010000001.1"/>
</dbReference>
<protein>
    <submittedName>
        <fullName evidence="7">O-antigen ligase family protein</fullName>
    </submittedName>
</protein>
<evidence type="ECO:0000256" key="2">
    <source>
        <dbReference type="ARBA" id="ARBA00022692"/>
    </source>
</evidence>
<reference evidence="7" key="1">
    <citation type="submission" date="2023-06" db="EMBL/GenBank/DDBJ databases">
        <title>Sysu t00192.</title>
        <authorList>
            <person name="Gao L."/>
            <person name="Fang B.-Z."/>
            <person name="Li W.-J."/>
        </authorList>
    </citation>
    <scope>NUCLEOTIDE SEQUENCE</scope>
    <source>
        <strain evidence="7">SYSU T00192</strain>
    </source>
</reference>
<feature type="transmembrane region" description="Helical" evidence="5">
    <location>
        <begin position="387"/>
        <end position="404"/>
    </location>
</feature>
<feature type="transmembrane region" description="Helical" evidence="5">
    <location>
        <begin position="416"/>
        <end position="434"/>
    </location>
</feature>
<comment type="subcellular location">
    <subcellularLocation>
        <location evidence="1">Membrane</location>
        <topology evidence="1">Multi-pass membrane protein</topology>
    </subcellularLocation>
</comment>
<proteinExistence type="predicted"/>
<keyword evidence="3 5" id="KW-1133">Transmembrane helix</keyword>
<feature type="transmembrane region" description="Helical" evidence="5">
    <location>
        <begin position="42"/>
        <end position="60"/>
    </location>
</feature>
<feature type="transmembrane region" description="Helical" evidence="5">
    <location>
        <begin position="191"/>
        <end position="208"/>
    </location>
</feature>
<keyword evidence="2 5" id="KW-0812">Transmembrane</keyword>
<dbReference type="PANTHER" id="PTHR37422">
    <property type="entry name" value="TEICHURONIC ACID BIOSYNTHESIS PROTEIN TUAE"/>
    <property type="match status" value="1"/>
</dbReference>
<feature type="transmembrane region" description="Helical" evidence="5">
    <location>
        <begin position="239"/>
        <end position="257"/>
    </location>
</feature>
<dbReference type="GO" id="GO:0016874">
    <property type="term" value="F:ligase activity"/>
    <property type="evidence" value="ECO:0007669"/>
    <property type="project" value="UniProtKB-KW"/>
</dbReference>
<keyword evidence="7" id="KW-0436">Ligase</keyword>
<evidence type="ECO:0000256" key="3">
    <source>
        <dbReference type="ARBA" id="ARBA00022989"/>
    </source>
</evidence>
<dbReference type="EMBL" id="JAUHPW010000001">
    <property type="protein sequence ID" value="MDN4474699.1"/>
    <property type="molecule type" value="Genomic_DNA"/>
</dbReference>
<keyword evidence="8" id="KW-1185">Reference proteome</keyword>
<evidence type="ECO:0000259" key="6">
    <source>
        <dbReference type="Pfam" id="PF04932"/>
    </source>
</evidence>
<feature type="transmembrane region" description="Helical" evidence="5">
    <location>
        <begin position="264"/>
        <end position="282"/>
    </location>
</feature>
<sequence>MPTRAVASLYARTTSQRARAWVTVWTVVLLFSGQGFRYLLGVPLYSVLVALTVAAVVVTFRRFLGSLRVPPLVGTFTALAALSVLWSQTRAVTALAAGVLAITTFIAVLIARGTSRGQFMAFFYRGLQVSLFAGLLFEMFVAFVVRADLPPLATDLSSIAKVDGGGEPILWSRNNLLVGGPIQGFVGNRNPFAAIALLTAIVAVIVLLERRIRPLDGAITLAAAVAVHLLTLSATVTVAAVYLTALTVAALVIRRVRPSLKRRLSFAVLACTAIVAVLTLKFRAEIFAMFDRGPDATNRTMIWDQVVHFAWQRPEGWGYVGYWPIWEEPYATIVDKAGVVAAHAHNAFLDAWLQLGLIGFTLLLVMVVLSFGSAWRLVERASRGDSYIPLGWALLTAALALQALTESRLLVEGGWFLLVVLYCSGPAVFTLAIVDPDLVRTGAPAGDEAHAQDPVSVLTRPPL</sequence>
<feature type="domain" description="O-antigen ligase-related" evidence="6">
    <location>
        <begin position="221"/>
        <end position="364"/>
    </location>
</feature>
<feature type="transmembrane region" description="Helical" evidence="5">
    <location>
        <begin position="67"/>
        <end position="86"/>
    </location>
</feature>
<keyword evidence="4 5" id="KW-0472">Membrane</keyword>
<evidence type="ECO:0000256" key="5">
    <source>
        <dbReference type="SAM" id="Phobius"/>
    </source>
</evidence>
<gene>
    <name evidence="7" type="ORF">QQX09_02395</name>
</gene>
<feature type="transmembrane region" description="Helical" evidence="5">
    <location>
        <begin position="92"/>
        <end position="110"/>
    </location>
</feature>
<evidence type="ECO:0000313" key="8">
    <source>
        <dbReference type="Proteomes" id="UP001172728"/>
    </source>
</evidence>
<dbReference type="Proteomes" id="UP001172728">
    <property type="component" value="Unassembled WGS sequence"/>
</dbReference>
<evidence type="ECO:0000313" key="7">
    <source>
        <dbReference type="EMBL" id="MDN4474699.1"/>
    </source>
</evidence>
<dbReference type="InterPro" id="IPR007016">
    <property type="entry name" value="O-antigen_ligase-rel_domated"/>
</dbReference>